<dbReference type="HOGENOM" id="CLU_2600212_0_0_3"/>
<dbReference type="eggNOG" id="ENOG5033EJZ">
    <property type="taxonomic scope" value="Bacteria"/>
</dbReference>
<proteinExistence type="predicted"/>
<dbReference type="OrthoDB" id="573884at2"/>
<sequence length="79" mass="9149">MSTQNPGHYHDFGEPKDDYIFELAEEGKNAYMTGRRKGVRQGDYIRIQKSGQTQIYKVLSIEYYSSPNSIWTALLTQIN</sequence>
<protein>
    <submittedName>
        <fullName evidence="1">Uncharacterized protein</fullName>
    </submittedName>
</protein>
<name>B8HVA8_CYAP4</name>
<dbReference type="AlphaFoldDB" id="B8HVA8"/>
<organism evidence="1">
    <name type="scientific">Cyanothece sp. (strain PCC 7425 / ATCC 29141)</name>
    <dbReference type="NCBI Taxonomy" id="395961"/>
    <lineage>
        <taxon>Bacteria</taxon>
        <taxon>Bacillati</taxon>
        <taxon>Cyanobacteriota</taxon>
        <taxon>Cyanophyceae</taxon>
        <taxon>Gomontiellales</taxon>
        <taxon>Cyanothecaceae</taxon>
        <taxon>Cyanothece</taxon>
    </lineage>
</organism>
<dbReference type="EMBL" id="CP001344">
    <property type="protein sequence ID" value="ACL44560.1"/>
    <property type="molecule type" value="Genomic_DNA"/>
</dbReference>
<dbReference type="KEGG" id="cyn:Cyan7425_2199"/>
<accession>B8HVA8</accession>
<reference evidence="1" key="1">
    <citation type="submission" date="2009-01" db="EMBL/GenBank/DDBJ databases">
        <title>Complete sequence of chromosome Cyanothece sp. PCC 7425.</title>
        <authorList>
            <consortium name="US DOE Joint Genome Institute"/>
            <person name="Lucas S."/>
            <person name="Copeland A."/>
            <person name="Lapidus A."/>
            <person name="Glavina del Rio T."/>
            <person name="Dalin E."/>
            <person name="Tice H."/>
            <person name="Bruce D."/>
            <person name="Goodwin L."/>
            <person name="Pitluck S."/>
            <person name="Sims D."/>
            <person name="Meineke L."/>
            <person name="Brettin T."/>
            <person name="Detter J.C."/>
            <person name="Han C."/>
            <person name="Larimer F."/>
            <person name="Land M."/>
            <person name="Hauser L."/>
            <person name="Kyrpides N."/>
            <person name="Ovchinnikova G."/>
            <person name="Liberton M."/>
            <person name="Stoeckel J."/>
            <person name="Banerjee A."/>
            <person name="Singh A."/>
            <person name="Page L."/>
            <person name="Sato H."/>
            <person name="Zhao L."/>
            <person name="Sherman L."/>
            <person name="Pakrasi H."/>
            <person name="Richardson P."/>
        </authorList>
    </citation>
    <scope>NUCLEOTIDE SEQUENCE</scope>
    <source>
        <strain evidence="1">PCC 7425</strain>
    </source>
</reference>
<gene>
    <name evidence="1" type="ordered locus">Cyan7425_2199</name>
</gene>
<evidence type="ECO:0000313" key="1">
    <source>
        <dbReference type="EMBL" id="ACL44560.1"/>
    </source>
</evidence>